<dbReference type="AlphaFoldDB" id="A0A1E5V7T9"/>
<dbReference type="STRING" id="888268.A0A1E5V7T9"/>
<dbReference type="InterPro" id="IPR023213">
    <property type="entry name" value="CAT-like_dom_sf"/>
</dbReference>
<dbReference type="EMBL" id="LWDX02048832">
    <property type="protein sequence ID" value="OEL21094.1"/>
    <property type="molecule type" value="Genomic_DNA"/>
</dbReference>
<dbReference type="PANTHER" id="PTHR31147:SF33">
    <property type="entry name" value="N-HYDROXYCINNAMOYL_BENZOYLTRANSFERASE, PUTATIVE-RELATED"/>
    <property type="match status" value="1"/>
</dbReference>
<accession>A0A1E5V7T9</accession>
<protein>
    <submittedName>
        <fullName evidence="2">3'-N-debenzoyl-2'-deoxytaxol N-benzoyltransferase</fullName>
    </submittedName>
</protein>
<dbReference type="GO" id="GO:0016747">
    <property type="term" value="F:acyltransferase activity, transferring groups other than amino-acyl groups"/>
    <property type="evidence" value="ECO:0007669"/>
    <property type="project" value="UniProtKB-ARBA"/>
</dbReference>
<comment type="caution">
    <text evidence="2">The sequence shown here is derived from an EMBL/GenBank/DDBJ whole genome shotgun (WGS) entry which is preliminary data.</text>
</comment>
<keyword evidence="3" id="KW-1185">Reference proteome</keyword>
<sequence>MEPQLLRVLDTVSLSPPAPPQHASLPLSGLDADRNMLDVDFRSVRFFPPPPPSVDAHAVLQRAFAAALGLFPALAGHIRDGHVVDAGTVAVPLVLAASELSVADVDTDAPASALIDRLAPGDGDGVDDGPALALQATRFACGGVALGMRVAHALCDGAGATKFLAAAARFARGQEPPDVAPVWERRELLGPRWPPRLATPVFDGVLALDDDVARCGPYGAAGEWHEQQRQLTRECFHVSDARVEALRARLADEAGLRLTTFEVVAAFIWRAKVKANWTSSGEVVKMVYSMNISKLVDPPLPYGYWGNVCVPVYVALAAGDLIAQPLAKTAALIKKSKLAVDDEYVRSYIDFQERHRGEGVTAGAVSAFTDWRRLGHGEVDFGWGGPDAVLPLSWRILGSTEPCFLLPYGAVDERRRRGFKVFVALQRTAVAGFTEEMQELLLQQQQSSVGKL</sequence>
<dbReference type="InterPro" id="IPR050898">
    <property type="entry name" value="Plant_acyltransferase"/>
</dbReference>
<dbReference type="Gene3D" id="3.30.559.10">
    <property type="entry name" value="Chloramphenicol acetyltransferase-like domain"/>
    <property type="match status" value="2"/>
</dbReference>
<proteinExistence type="inferred from homology"/>
<dbReference type="PANTHER" id="PTHR31147">
    <property type="entry name" value="ACYL TRANSFERASE 4"/>
    <property type="match status" value="1"/>
</dbReference>
<name>A0A1E5V7T9_9POAL</name>
<evidence type="ECO:0000313" key="2">
    <source>
        <dbReference type="EMBL" id="OEL21094.1"/>
    </source>
</evidence>
<dbReference type="Proteomes" id="UP000095767">
    <property type="component" value="Unassembled WGS sequence"/>
</dbReference>
<organism evidence="2 3">
    <name type="scientific">Dichanthelium oligosanthes</name>
    <dbReference type="NCBI Taxonomy" id="888268"/>
    <lineage>
        <taxon>Eukaryota</taxon>
        <taxon>Viridiplantae</taxon>
        <taxon>Streptophyta</taxon>
        <taxon>Embryophyta</taxon>
        <taxon>Tracheophyta</taxon>
        <taxon>Spermatophyta</taxon>
        <taxon>Magnoliopsida</taxon>
        <taxon>Liliopsida</taxon>
        <taxon>Poales</taxon>
        <taxon>Poaceae</taxon>
        <taxon>PACMAD clade</taxon>
        <taxon>Panicoideae</taxon>
        <taxon>Panicodae</taxon>
        <taxon>Paniceae</taxon>
        <taxon>Dichantheliinae</taxon>
        <taxon>Dichanthelium</taxon>
    </lineage>
</organism>
<gene>
    <name evidence="2" type="ORF">BAE44_0017886</name>
</gene>
<evidence type="ECO:0000256" key="1">
    <source>
        <dbReference type="ARBA" id="ARBA00009861"/>
    </source>
</evidence>
<comment type="similarity">
    <text evidence="1">Belongs to the plant acyltransferase family.</text>
</comment>
<dbReference type="OrthoDB" id="671439at2759"/>
<reference evidence="2 3" key="1">
    <citation type="submission" date="2016-09" db="EMBL/GenBank/DDBJ databases">
        <title>The draft genome of Dichanthelium oligosanthes: A C3 panicoid grass species.</title>
        <authorList>
            <person name="Studer A.J."/>
            <person name="Schnable J.C."/>
            <person name="Brutnell T.P."/>
        </authorList>
    </citation>
    <scope>NUCLEOTIDE SEQUENCE [LARGE SCALE GENOMIC DNA]</scope>
    <source>
        <strain evidence="3">cv. Kellogg 1175</strain>
        <tissue evidence="2">Leaf</tissue>
    </source>
</reference>
<dbReference type="Pfam" id="PF02458">
    <property type="entry name" value="Transferase"/>
    <property type="match status" value="1"/>
</dbReference>
<evidence type="ECO:0000313" key="3">
    <source>
        <dbReference type="Proteomes" id="UP000095767"/>
    </source>
</evidence>
<keyword evidence="2" id="KW-0808">Transferase</keyword>